<keyword evidence="3 5" id="KW-1133">Transmembrane helix</keyword>
<feature type="transmembrane region" description="Helical" evidence="5">
    <location>
        <begin position="82"/>
        <end position="103"/>
    </location>
</feature>
<evidence type="ECO:0000313" key="7">
    <source>
        <dbReference type="EMBL" id="KAK7726544.1"/>
    </source>
</evidence>
<feature type="transmembrane region" description="Helical" evidence="5">
    <location>
        <begin position="387"/>
        <end position="410"/>
    </location>
</feature>
<feature type="transmembrane region" description="Helical" evidence="5">
    <location>
        <begin position="115"/>
        <end position="132"/>
    </location>
</feature>
<evidence type="ECO:0000259" key="6">
    <source>
        <dbReference type="PROSITE" id="PS50850"/>
    </source>
</evidence>
<keyword evidence="4 5" id="KW-0472">Membrane</keyword>
<dbReference type="PANTHER" id="PTHR23502">
    <property type="entry name" value="MAJOR FACILITATOR SUPERFAMILY"/>
    <property type="match status" value="1"/>
</dbReference>
<feature type="transmembrane region" description="Helical" evidence="5">
    <location>
        <begin position="327"/>
        <end position="351"/>
    </location>
</feature>
<dbReference type="Gene3D" id="1.20.1250.20">
    <property type="entry name" value="MFS general substrate transporter like domains"/>
    <property type="match status" value="1"/>
</dbReference>
<dbReference type="PROSITE" id="PS50850">
    <property type="entry name" value="MFS"/>
    <property type="match status" value="1"/>
</dbReference>
<feature type="transmembrane region" description="Helical" evidence="5">
    <location>
        <begin position="287"/>
        <end position="307"/>
    </location>
</feature>
<name>A0ABR1P4Z9_DIAER</name>
<dbReference type="PANTHER" id="PTHR23502:SF151">
    <property type="entry name" value="MAJOR FACILITATOR SUPERFAMILY (MFS) PROFILE DOMAIN-CONTAINING PROTEIN"/>
    <property type="match status" value="1"/>
</dbReference>
<dbReference type="SUPFAM" id="SSF103473">
    <property type="entry name" value="MFS general substrate transporter"/>
    <property type="match status" value="1"/>
</dbReference>
<dbReference type="InterPro" id="IPR020846">
    <property type="entry name" value="MFS_dom"/>
</dbReference>
<feature type="transmembrane region" description="Helical" evidence="5">
    <location>
        <begin position="152"/>
        <end position="169"/>
    </location>
</feature>
<evidence type="ECO:0000313" key="8">
    <source>
        <dbReference type="Proteomes" id="UP001430848"/>
    </source>
</evidence>
<proteinExistence type="predicted"/>
<feature type="transmembrane region" description="Helical" evidence="5">
    <location>
        <begin position="48"/>
        <end position="70"/>
    </location>
</feature>
<evidence type="ECO:0000256" key="1">
    <source>
        <dbReference type="ARBA" id="ARBA00004141"/>
    </source>
</evidence>
<evidence type="ECO:0000256" key="5">
    <source>
        <dbReference type="SAM" id="Phobius"/>
    </source>
</evidence>
<evidence type="ECO:0000256" key="3">
    <source>
        <dbReference type="ARBA" id="ARBA00022989"/>
    </source>
</evidence>
<dbReference type="EMBL" id="JAKNSF020000042">
    <property type="protein sequence ID" value="KAK7726544.1"/>
    <property type="molecule type" value="Genomic_DNA"/>
</dbReference>
<keyword evidence="2 5" id="KW-0812">Transmembrane</keyword>
<keyword evidence="8" id="KW-1185">Reference proteome</keyword>
<feature type="transmembrane region" description="Helical" evidence="5">
    <location>
        <begin position="204"/>
        <end position="225"/>
    </location>
</feature>
<reference evidence="7 8" key="1">
    <citation type="submission" date="2024-02" db="EMBL/GenBank/DDBJ databases">
        <title>De novo assembly and annotation of 12 fungi associated with fruit tree decline syndrome in Ontario, Canada.</title>
        <authorList>
            <person name="Sulman M."/>
            <person name="Ellouze W."/>
            <person name="Ilyukhin E."/>
        </authorList>
    </citation>
    <scope>NUCLEOTIDE SEQUENCE [LARGE SCALE GENOMIC DNA]</scope>
    <source>
        <strain evidence="7 8">M169</strain>
    </source>
</reference>
<dbReference type="PRINTS" id="PR01036">
    <property type="entry name" value="TCRTETB"/>
</dbReference>
<gene>
    <name evidence="7" type="ORF">SLS63_007513</name>
</gene>
<organism evidence="7 8">
    <name type="scientific">Diaporthe eres</name>
    <name type="common">Phomopsis oblonga</name>
    <dbReference type="NCBI Taxonomy" id="83184"/>
    <lineage>
        <taxon>Eukaryota</taxon>
        <taxon>Fungi</taxon>
        <taxon>Dikarya</taxon>
        <taxon>Ascomycota</taxon>
        <taxon>Pezizomycotina</taxon>
        <taxon>Sordariomycetes</taxon>
        <taxon>Sordariomycetidae</taxon>
        <taxon>Diaporthales</taxon>
        <taxon>Diaporthaceae</taxon>
        <taxon>Diaporthe</taxon>
        <taxon>Diaporthe eres species complex</taxon>
    </lineage>
</organism>
<dbReference type="InterPro" id="IPR036259">
    <property type="entry name" value="MFS_trans_sf"/>
</dbReference>
<feature type="domain" description="Major facilitator superfamily (MFS) profile" evidence="6">
    <location>
        <begin position="49"/>
        <end position="424"/>
    </location>
</feature>
<feature type="transmembrane region" description="Helical" evidence="5">
    <location>
        <begin position="181"/>
        <end position="198"/>
    </location>
</feature>
<evidence type="ECO:0000256" key="2">
    <source>
        <dbReference type="ARBA" id="ARBA00022692"/>
    </source>
</evidence>
<protein>
    <recommendedName>
        <fullName evidence="6">Major facilitator superfamily (MFS) profile domain-containing protein</fullName>
    </recommendedName>
</protein>
<comment type="caution">
    <text evidence="7">The sequence shown here is derived from an EMBL/GenBank/DDBJ whole genome shotgun (WGS) entry which is preliminary data.</text>
</comment>
<evidence type="ECO:0000256" key="4">
    <source>
        <dbReference type="ARBA" id="ARBA00023136"/>
    </source>
</evidence>
<comment type="subcellular location">
    <subcellularLocation>
        <location evidence="1">Membrane</location>
        <topology evidence="1">Multi-pass membrane protein</topology>
    </subcellularLocation>
</comment>
<sequence length="424" mass="46163">MDASMRSQTCEIPAEMPVPKEAAELVNVSNEASQVENYSAFSDSLRIYLTYLLGFIIILSTLTATIYFPLIPMLSSHFSVSIQAINLTVTLYAVCQAISPPVFASLADCYGRRPILLLLIGIYACASLGLALDRSSYGLLLGMRAVQSFGGSATPAIAYGIVADVAVVSERGRMLGPMLSFCNGISAIGPVVGGAVAQTTGAHVWVFLALLAVAVVCFLLTGFTLPETARTIVGDGSRPAHGLSRAWKFSCVKSKEAEKQSRDEPVSTTPQERPKWTVKAAVHSLRIILYPDAAAILWMVATSYSVYYTFQVAIPVIYDEIYHYNDFQIGLTFLPGLAGMTIGGIFAGKLVDRNFAKVARRKNIILDRRKAEDLKGFPIEDARYRHIAYFIAFEVALVIGYGWVVIIHLAQSHGKRAACRRLSE</sequence>
<dbReference type="Proteomes" id="UP001430848">
    <property type="component" value="Unassembled WGS sequence"/>
</dbReference>
<dbReference type="Pfam" id="PF07690">
    <property type="entry name" value="MFS_1"/>
    <property type="match status" value="1"/>
</dbReference>
<dbReference type="Gene3D" id="1.20.1720.10">
    <property type="entry name" value="Multidrug resistance protein D"/>
    <property type="match status" value="1"/>
</dbReference>
<accession>A0ABR1P4Z9</accession>
<dbReference type="InterPro" id="IPR011701">
    <property type="entry name" value="MFS"/>
</dbReference>